<feature type="transmembrane region" description="Helical" evidence="1">
    <location>
        <begin position="12"/>
        <end position="28"/>
    </location>
</feature>
<sequence>MLVDDANSQPPFSILALHLLLASAGMWMDDLRRYRAAEVAYGASAHLAAEHGGAAGEWELSFSEHQIRFHAARSAMLDSRPDKAQQHCQEAVRTALIHGVPFATVAYLTIAWVELVGEAEPNPFCRWLVGELHAVATRTERVVPELQRCFDSVNERTGMSANNVVPPSDAAEWRALIDGL</sequence>
<keyword evidence="1" id="KW-0472">Membrane</keyword>
<proteinExistence type="predicted"/>
<organism evidence="2 3">
    <name type="scientific">Micromonospora inaquosa</name>
    <dbReference type="NCBI Taxonomy" id="2203716"/>
    <lineage>
        <taxon>Bacteria</taxon>
        <taxon>Bacillati</taxon>
        <taxon>Actinomycetota</taxon>
        <taxon>Actinomycetes</taxon>
        <taxon>Micromonosporales</taxon>
        <taxon>Micromonosporaceae</taxon>
        <taxon>Micromonospora</taxon>
    </lineage>
</organism>
<keyword evidence="1" id="KW-1133">Transmembrane helix</keyword>
<accession>A0A3N9WYM3</accession>
<evidence type="ECO:0000313" key="3">
    <source>
        <dbReference type="Proteomes" id="UP000282312"/>
    </source>
</evidence>
<evidence type="ECO:0000313" key="2">
    <source>
        <dbReference type="EMBL" id="RQX05908.1"/>
    </source>
</evidence>
<evidence type="ECO:0000256" key="1">
    <source>
        <dbReference type="SAM" id="Phobius"/>
    </source>
</evidence>
<reference evidence="2 3" key="1">
    <citation type="submission" date="2018-05" db="EMBL/GenBank/DDBJ databases">
        <title>Micromonospora from Atacama Desert.</title>
        <authorList>
            <person name="Carro L."/>
            <person name="Goodfellow M."/>
            <person name="Klenk H.-P."/>
        </authorList>
    </citation>
    <scope>NUCLEOTIDE SEQUENCE [LARGE SCALE GENOMIC DNA]</scope>
    <source>
        <strain evidence="2 3">LB39</strain>
    </source>
</reference>
<keyword evidence="1" id="KW-0812">Transmembrane</keyword>
<name>A0A3N9WYM3_9ACTN</name>
<dbReference type="EMBL" id="QGSZ01000147">
    <property type="protein sequence ID" value="RQX05908.1"/>
    <property type="molecule type" value="Genomic_DNA"/>
</dbReference>
<dbReference type="AlphaFoldDB" id="A0A3N9WYM3"/>
<protein>
    <submittedName>
        <fullName evidence="2">Uncharacterized protein</fullName>
    </submittedName>
</protein>
<keyword evidence="3" id="KW-1185">Reference proteome</keyword>
<dbReference type="Proteomes" id="UP000282312">
    <property type="component" value="Unassembled WGS sequence"/>
</dbReference>
<gene>
    <name evidence="2" type="ORF">DLJ59_06255</name>
</gene>
<comment type="caution">
    <text evidence="2">The sequence shown here is derived from an EMBL/GenBank/DDBJ whole genome shotgun (WGS) entry which is preliminary data.</text>
</comment>